<dbReference type="InterPro" id="IPR012042">
    <property type="entry name" value="NeuTTM/CthTTM-like"/>
</dbReference>
<sequence length="157" mass="18196">MAIEIERKFLVTDDSWRGSIKDSAYYRQGYLNDEIHCSIRVRVCGERAWLNIKSATIGAERQEFEYEIPVDDAHAMLSTLSRKPLIEKTRYFVEAGSHTWEIDVFEGDNAGLILAEIELENPDEAFEKPSWLGEEVTHDPRYYNTSLSKTPYKSWQA</sequence>
<reference evidence="2 3" key="1">
    <citation type="submission" date="2023-03" db="EMBL/GenBank/DDBJ databases">
        <authorList>
            <person name="Pearce D."/>
        </authorList>
    </citation>
    <scope>NUCLEOTIDE SEQUENCE [LARGE SCALE GENOMIC DNA]</scope>
    <source>
        <strain evidence="2">Msz</strain>
    </source>
</reference>
<dbReference type="SUPFAM" id="SSF55154">
    <property type="entry name" value="CYTH-like phosphatases"/>
    <property type="match status" value="1"/>
</dbReference>
<keyword evidence="3" id="KW-1185">Reference proteome</keyword>
<evidence type="ECO:0000313" key="3">
    <source>
        <dbReference type="Proteomes" id="UP001162030"/>
    </source>
</evidence>
<dbReference type="EC" id="3.6.1.25" evidence="2"/>
<dbReference type="InterPro" id="IPR023577">
    <property type="entry name" value="CYTH_domain"/>
</dbReference>
<dbReference type="PIRSF" id="PIRSF016487">
    <property type="entry name" value="CYTH_UCP016487"/>
    <property type="match status" value="1"/>
</dbReference>
<dbReference type="InterPro" id="IPR033469">
    <property type="entry name" value="CYTH-like_dom_sf"/>
</dbReference>
<name>A0ABN8X2S2_9GAMM</name>
<evidence type="ECO:0000313" key="2">
    <source>
        <dbReference type="EMBL" id="CAI8839981.1"/>
    </source>
</evidence>
<keyword evidence="2" id="KW-0378">Hydrolase</keyword>
<dbReference type="Proteomes" id="UP001162030">
    <property type="component" value="Chromosome"/>
</dbReference>
<dbReference type="PANTHER" id="PTHR40114:SF1">
    <property type="entry name" value="SLR0698 PROTEIN"/>
    <property type="match status" value="1"/>
</dbReference>
<protein>
    <submittedName>
        <fullName evidence="2">Inorganic triphosphatase</fullName>
        <ecNumber evidence="2">3.6.1.25</ecNumber>
    </submittedName>
</protein>
<accession>A0ABN8X2S2</accession>
<dbReference type="PROSITE" id="PS51707">
    <property type="entry name" value="CYTH"/>
    <property type="match status" value="1"/>
</dbReference>
<dbReference type="CDD" id="cd07891">
    <property type="entry name" value="CYTH-like_CthTTM-like_1"/>
    <property type="match status" value="1"/>
</dbReference>
<dbReference type="Gene3D" id="2.40.320.10">
    <property type="entry name" value="Hypothetical Protein Pfu-838710-001"/>
    <property type="match status" value="1"/>
</dbReference>
<gene>
    <name evidence="2" type="ORF">MSZNOR_2310</name>
</gene>
<dbReference type="Pfam" id="PF01928">
    <property type="entry name" value="CYTH"/>
    <property type="match status" value="1"/>
</dbReference>
<dbReference type="RefSeq" id="WP_026611703.1">
    <property type="nucleotide sequence ID" value="NZ_OX458333.1"/>
</dbReference>
<evidence type="ECO:0000259" key="1">
    <source>
        <dbReference type="PROSITE" id="PS51707"/>
    </source>
</evidence>
<dbReference type="PANTHER" id="PTHR40114">
    <property type="entry name" value="SLR0698 PROTEIN"/>
    <property type="match status" value="1"/>
</dbReference>
<dbReference type="GO" id="GO:0050355">
    <property type="term" value="F:inorganic triphosphate phosphatase activity"/>
    <property type="evidence" value="ECO:0007669"/>
    <property type="project" value="UniProtKB-EC"/>
</dbReference>
<organism evidence="2 3">
    <name type="scientific">Methylocaldum szegediense</name>
    <dbReference type="NCBI Taxonomy" id="73780"/>
    <lineage>
        <taxon>Bacteria</taxon>
        <taxon>Pseudomonadati</taxon>
        <taxon>Pseudomonadota</taxon>
        <taxon>Gammaproteobacteria</taxon>
        <taxon>Methylococcales</taxon>
        <taxon>Methylococcaceae</taxon>
        <taxon>Methylocaldum</taxon>
    </lineage>
</organism>
<feature type="domain" description="CYTH" evidence="1">
    <location>
        <begin position="2"/>
        <end position="149"/>
    </location>
</feature>
<proteinExistence type="predicted"/>
<dbReference type="SMART" id="SM01118">
    <property type="entry name" value="CYTH"/>
    <property type="match status" value="1"/>
</dbReference>
<dbReference type="EMBL" id="OX458333">
    <property type="protein sequence ID" value="CAI8839981.1"/>
    <property type="molecule type" value="Genomic_DNA"/>
</dbReference>